<dbReference type="OrthoDB" id="7326421at2759"/>
<feature type="compositionally biased region" description="Polar residues" evidence="1">
    <location>
        <begin position="1"/>
        <end position="26"/>
    </location>
</feature>
<reference evidence="2" key="1">
    <citation type="journal article" date="2020" name="BMC Genomics">
        <title>Correction to: Identification and distribution of gene clusters required for synthesis of sphingolipid metabolism inhibitors in diverse species of the filamentous fungus Fusarium.</title>
        <authorList>
            <person name="Kim H.S."/>
            <person name="Lohmar J.M."/>
            <person name="Busman M."/>
            <person name="Brown D.W."/>
            <person name="Naumann T.A."/>
            <person name="Divon H.H."/>
            <person name="Lysoe E."/>
            <person name="Uhlig S."/>
            <person name="Proctor R.H."/>
        </authorList>
    </citation>
    <scope>NUCLEOTIDE SEQUENCE</scope>
    <source>
        <strain evidence="2">NRRL 20472</strain>
    </source>
</reference>
<accession>A0A8H4TF36</accession>
<gene>
    <name evidence="2" type="ORF">FSARC_11526</name>
</gene>
<evidence type="ECO:0000313" key="3">
    <source>
        <dbReference type="Proteomes" id="UP000622797"/>
    </source>
</evidence>
<keyword evidence="3" id="KW-1185">Reference proteome</keyword>
<dbReference type="Gene3D" id="2.130.10.10">
    <property type="entry name" value="YVTN repeat-like/Quinoprotein amine dehydrogenase"/>
    <property type="match status" value="2"/>
</dbReference>
<dbReference type="Proteomes" id="UP000622797">
    <property type="component" value="Unassembled WGS sequence"/>
</dbReference>
<dbReference type="EMBL" id="JABEXW010000750">
    <property type="protein sequence ID" value="KAF4956621.1"/>
    <property type="molecule type" value="Genomic_DNA"/>
</dbReference>
<reference evidence="2" key="2">
    <citation type="submission" date="2020-05" db="EMBL/GenBank/DDBJ databases">
        <authorList>
            <person name="Kim H.-S."/>
            <person name="Proctor R.H."/>
            <person name="Brown D.W."/>
        </authorList>
    </citation>
    <scope>NUCLEOTIDE SEQUENCE</scope>
    <source>
        <strain evidence="2">NRRL 20472</strain>
    </source>
</reference>
<dbReference type="SUPFAM" id="SSF50978">
    <property type="entry name" value="WD40 repeat-like"/>
    <property type="match status" value="1"/>
</dbReference>
<proteinExistence type="predicted"/>
<evidence type="ECO:0008006" key="4">
    <source>
        <dbReference type="Google" id="ProtNLM"/>
    </source>
</evidence>
<feature type="region of interest" description="Disordered" evidence="1">
    <location>
        <begin position="1"/>
        <end position="28"/>
    </location>
</feature>
<dbReference type="InterPro" id="IPR036322">
    <property type="entry name" value="WD40_repeat_dom_sf"/>
</dbReference>
<name>A0A8H4TF36_9HYPO</name>
<comment type="caution">
    <text evidence="2">The sequence shown here is derived from an EMBL/GenBank/DDBJ whole genome shotgun (WGS) entry which is preliminary data.</text>
</comment>
<feature type="compositionally biased region" description="Polar residues" evidence="1">
    <location>
        <begin position="402"/>
        <end position="414"/>
    </location>
</feature>
<feature type="compositionally biased region" description="Basic and acidic residues" evidence="1">
    <location>
        <begin position="374"/>
        <end position="383"/>
    </location>
</feature>
<feature type="region of interest" description="Disordered" evidence="1">
    <location>
        <begin position="374"/>
        <end position="427"/>
    </location>
</feature>
<dbReference type="InterPro" id="IPR015943">
    <property type="entry name" value="WD40/YVTN_repeat-like_dom_sf"/>
</dbReference>
<organism evidence="2 3">
    <name type="scientific">Fusarium sarcochroum</name>
    <dbReference type="NCBI Taxonomy" id="1208366"/>
    <lineage>
        <taxon>Eukaryota</taxon>
        <taxon>Fungi</taxon>
        <taxon>Dikarya</taxon>
        <taxon>Ascomycota</taxon>
        <taxon>Pezizomycotina</taxon>
        <taxon>Sordariomycetes</taxon>
        <taxon>Hypocreomycetidae</taxon>
        <taxon>Hypocreales</taxon>
        <taxon>Nectriaceae</taxon>
        <taxon>Fusarium</taxon>
        <taxon>Fusarium lateritium species complex</taxon>
    </lineage>
</organism>
<evidence type="ECO:0000256" key="1">
    <source>
        <dbReference type="SAM" id="MobiDB-lite"/>
    </source>
</evidence>
<evidence type="ECO:0000313" key="2">
    <source>
        <dbReference type="EMBL" id="KAF4956621.1"/>
    </source>
</evidence>
<sequence>MASFSTRPISSNRPAEGTTTPHNAGSQGLCPCATTESRFLFASGSSIVSYRYDTLAIERIFSLHTNQVQLLAAGNQSTDKSHPVASYDADHVAIVWNSATGREISRIQTEEHLTAATWMEMGIFAFGTTAGSIIMFEPSTFQHSSHRTVGQAAVTALASLFDTQTFAIGYETGDLVVANLHPSFTVLRKFTMFEEVSPITSLAWYVSSSRRKSNWLAVQTRDGGLRVWNVPRGSDTNTSFEVARVLTEGDDSVTRPHWMSWSREGCIIQYSDRQTRLWFVGTENVTHVLIPTPALVLGLAVYGPEAMLYTVGTGNTVRQFDLNPATSMITDVELPVTPLSPPLLTLSRSDDGSATWAKTNTSDSGIVFISMHERSSDTDKEHISPLLDPNAGRSPDPGIELYTSTDTGSTLSESTRSRPAYGGTEVSHTDLQGSTVVRNGHVQNSLNSVVSGLSNHSDASDLLRDRSSPVLTAALPSPESIEDDDIFKSTRSRLHNIPYDSGLRVYNDDLTSDGLRRRMLSTLFDWDGEVEDLINDESERHPRNSYQHIILNSWLAVVAPKIVHENSQDDTPPSRISSVSNVPIGVPACTRARTEHGQLSPEGDAVHKQATMMLGMGDTGGAISAYVTCEYFMEALILTCLAFPSFWEGQAAILRKWGERAVQEEHYELAVKCFACTNYEPPDLYASPSVVPTEAHATNLSIFNYFALLRDQVQESHLFIGDGRQALIAPGLPTMSQTSEDKAVTMVPTPRNSWRPKRSLYARVNSDLTCIPEEPHP</sequence>
<protein>
    <recommendedName>
        <fullName evidence="4">WD40 repeat-like protein</fullName>
    </recommendedName>
</protein>
<dbReference type="AlphaFoldDB" id="A0A8H4TF36"/>